<gene>
    <name evidence="2" type="ORF">DUNSADRAFT_6062</name>
</gene>
<accession>A0ABQ7GP17</accession>
<protein>
    <submittedName>
        <fullName evidence="2">Uncharacterized protein</fullName>
    </submittedName>
</protein>
<evidence type="ECO:0000313" key="3">
    <source>
        <dbReference type="Proteomes" id="UP000815325"/>
    </source>
</evidence>
<feature type="compositionally biased region" description="Polar residues" evidence="1">
    <location>
        <begin position="231"/>
        <end position="245"/>
    </location>
</feature>
<feature type="region of interest" description="Disordered" evidence="1">
    <location>
        <begin position="31"/>
        <end position="123"/>
    </location>
</feature>
<evidence type="ECO:0000256" key="1">
    <source>
        <dbReference type="SAM" id="MobiDB-lite"/>
    </source>
</evidence>
<sequence length="390" mass="43118">MRAQAMVLCDVLGHEDLSDFIRVSVYNTADPFAKHPIEGPDMRAVRAASRARPPKPQPTIPPPPPKRQLNPPLLREEAISQPLSENSSAAHHQQPHQEQARQEHGLNQQQQQQKLYQQQGYHHQQLMYQQQQMEAENGARDDDQMTPLWTDMQRRWSEKNHTTVRDDLLNPVVVGNPLGVYAVLPDFKKKILEAERRAQEQAKHLPRLQIPSYAASTDSPYSPFSPYGRAPSSSGKPVNPHSSRMSQRDRIPNVGTARSEHGVSATAYTLSPSQSYQNLHSPSSQIRFVPSSGGLTNPSTITARAHYESEAKPGNSRPPSNSKGGPDGPHARGTQETEGIGPHHIPTSLGQMKAPHARPQPSTPPSSIPAKLPNLRPPSTHRLATASQQQ</sequence>
<feature type="compositionally biased region" description="Basic and acidic residues" evidence="1">
    <location>
        <begin position="32"/>
        <end position="44"/>
    </location>
</feature>
<organism evidence="2 3">
    <name type="scientific">Dunaliella salina</name>
    <name type="common">Green alga</name>
    <name type="synonym">Protococcus salinus</name>
    <dbReference type="NCBI Taxonomy" id="3046"/>
    <lineage>
        <taxon>Eukaryota</taxon>
        <taxon>Viridiplantae</taxon>
        <taxon>Chlorophyta</taxon>
        <taxon>core chlorophytes</taxon>
        <taxon>Chlorophyceae</taxon>
        <taxon>CS clade</taxon>
        <taxon>Chlamydomonadales</taxon>
        <taxon>Dunaliellaceae</taxon>
        <taxon>Dunaliella</taxon>
    </lineage>
</organism>
<feature type="region of interest" description="Disordered" evidence="1">
    <location>
        <begin position="200"/>
        <end position="390"/>
    </location>
</feature>
<dbReference type="EMBL" id="MU069664">
    <property type="protein sequence ID" value="KAF5836335.1"/>
    <property type="molecule type" value="Genomic_DNA"/>
</dbReference>
<evidence type="ECO:0000313" key="2">
    <source>
        <dbReference type="EMBL" id="KAF5836335.1"/>
    </source>
</evidence>
<comment type="caution">
    <text evidence="2">The sequence shown here is derived from an EMBL/GenBank/DDBJ whole genome shotgun (WGS) entry which is preliminary data.</text>
</comment>
<feature type="compositionally biased region" description="Low complexity" evidence="1">
    <location>
        <begin position="105"/>
        <end position="123"/>
    </location>
</feature>
<feature type="compositionally biased region" description="Polar residues" evidence="1">
    <location>
        <begin position="293"/>
        <end position="302"/>
    </location>
</feature>
<feature type="compositionally biased region" description="Polar residues" evidence="1">
    <location>
        <begin position="266"/>
        <end position="286"/>
    </location>
</feature>
<reference evidence="2" key="1">
    <citation type="submission" date="2017-08" db="EMBL/GenBank/DDBJ databases">
        <authorList>
            <person name="Polle J.E."/>
            <person name="Barry K."/>
            <person name="Cushman J."/>
            <person name="Schmutz J."/>
            <person name="Tran D."/>
            <person name="Hathwaick L.T."/>
            <person name="Yim W.C."/>
            <person name="Jenkins J."/>
            <person name="Mckie-Krisberg Z.M."/>
            <person name="Prochnik S."/>
            <person name="Lindquist E."/>
            <person name="Dockter R.B."/>
            <person name="Adam C."/>
            <person name="Molina H."/>
            <person name="Bunkerborg J."/>
            <person name="Jin E."/>
            <person name="Buchheim M."/>
            <person name="Magnuson J."/>
        </authorList>
    </citation>
    <scope>NUCLEOTIDE SEQUENCE</scope>
    <source>
        <strain evidence="2">CCAP 19/18</strain>
    </source>
</reference>
<name>A0ABQ7GP17_DUNSA</name>
<proteinExistence type="predicted"/>
<keyword evidence="3" id="KW-1185">Reference proteome</keyword>
<dbReference type="Proteomes" id="UP000815325">
    <property type="component" value="Unassembled WGS sequence"/>
</dbReference>
<feature type="compositionally biased region" description="Pro residues" evidence="1">
    <location>
        <begin position="54"/>
        <end position="66"/>
    </location>
</feature>